<dbReference type="InterPro" id="IPR014729">
    <property type="entry name" value="Rossmann-like_a/b/a_fold"/>
</dbReference>
<accession>A0A2Z4QDE7</accession>
<evidence type="ECO:0000313" key="2">
    <source>
        <dbReference type="EMBL" id="AWY08300.1"/>
    </source>
</evidence>
<dbReference type="Gene3D" id="3.40.50.620">
    <property type="entry name" value="HUPs"/>
    <property type="match status" value="1"/>
</dbReference>
<sequence length="289" mass="33213">MAKHPLRKLFEQHVKKEVKAKEVAVLLSSGLDGLVSALAAHDLGMKVHAFTFQMGEEQSFDSKHARIVAEKMGWSFTLVKVPTSDTAIAKGWKLLHANFRCLKKRDFECAYPMVYCYKAIKDAGLKYVLSGLVADGYFLYNRNTHIQKVSGPHSVAEKYHAYRTEYFRPWIKSGKKSLGVDGYNPSGMLQHEMLCDHFGLVHVNPWMQPKVFDYFIKYTWQELNMPKQKMPITTAWADHIAIVGHRPHRGYQTEAGVPAHFERLLDNPEINFNGRKRIMDVARDWSTRT</sequence>
<organism evidence="2 3">
    <name type="scientific">Erwinia phage vB_EamM_Alexandra</name>
    <dbReference type="NCBI Taxonomy" id="2201424"/>
    <lineage>
        <taxon>Viruses</taxon>
        <taxon>Duplodnaviria</taxon>
        <taxon>Heunggongvirae</taxon>
        <taxon>Uroviricota</taxon>
        <taxon>Caudoviricetes</taxon>
        <taxon>Alexandravirus</taxon>
        <taxon>Alexandravirus alexandra</taxon>
    </lineage>
</organism>
<dbReference type="EMBL" id="MH248138">
    <property type="protein sequence ID" value="AWY08300.1"/>
    <property type="molecule type" value="Genomic_DNA"/>
</dbReference>
<dbReference type="InterPro" id="IPR001962">
    <property type="entry name" value="Asn_synthase"/>
</dbReference>
<name>A0A2Z4QDE7_9CAUD</name>
<gene>
    <name evidence="2" type="ORF">Alexandra_19</name>
</gene>
<evidence type="ECO:0000313" key="3">
    <source>
        <dbReference type="Proteomes" id="UP000251795"/>
    </source>
</evidence>
<dbReference type="Pfam" id="PF00733">
    <property type="entry name" value="Asn_synthase"/>
    <property type="match status" value="1"/>
</dbReference>
<dbReference type="GO" id="GO:0004066">
    <property type="term" value="F:asparagine synthase (glutamine-hydrolyzing) activity"/>
    <property type="evidence" value="ECO:0007669"/>
    <property type="project" value="InterPro"/>
</dbReference>
<feature type="domain" description="Asparagine synthetase" evidence="1">
    <location>
        <begin position="6"/>
        <end position="138"/>
    </location>
</feature>
<keyword evidence="3" id="KW-1185">Reference proteome</keyword>
<dbReference type="GO" id="GO:0006529">
    <property type="term" value="P:asparagine biosynthetic process"/>
    <property type="evidence" value="ECO:0007669"/>
    <property type="project" value="InterPro"/>
</dbReference>
<reference evidence="2 3" key="1">
    <citation type="submission" date="2018-04" db="EMBL/GenBank/DDBJ databases">
        <authorList>
            <person name="Go L.Y."/>
            <person name="Mitchell J.A."/>
        </authorList>
    </citation>
    <scope>NUCLEOTIDE SEQUENCE [LARGE SCALE GENOMIC DNA]</scope>
</reference>
<protein>
    <recommendedName>
        <fullName evidence="1">Asparagine synthetase domain-containing protein</fullName>
    </recommendedName>
</protein>
<proteinExistence type="predicted"/>
<evidence type="ECO:0000259" key="1">
    <source>
        <dbReference type="Pfam" id="PF00733"/>
    </source>
</evidence>
<dbReference type="SUPFAM" id="SSF52402">
    <property type="entry name" value="Adenine nucleotide alpha hydrolases-like"/>
    <property type="match status" value="1"/>
</dbReference>
<dbReference type="Proteomes" id="UP000251795">
    <property type="component" value="Segment"/>
</dbReference>